<name>A0AA48KAB3_9BACT</name>
<dbReference type="RefSeq" id="WP_316413127.1">
    <property type="nucleotide sequence ID" value="NZ_AP027080.1"/>
</dbReference>
<dbReference type="KEGG" id="msil:METEAL_36250"/>
<accession>A0AA48KAB3</accession>
<protein>
    <submittedName>
        <fullName evidence="1">Uncharacterized protein</fullName>
    </submittedName>
</protein>
<evidence type="ECO:0000313" key="1">
    <source>
        <dbReference type="EMBL" id="BDU74451.1"/>
    </source>
</evidence>
<sequence>MGFLFRRPEGLLLTGFALGAALTYAAAHRGARSFQAEAAARAPRGCLVAGSGRPGEASVSLILAKNYGRNPGDPVRYYSGGATTPAGSVSFSYPPSPAPGMGDVILVKFVAWGEPDRTFVVRNGDFGTLIQDPGRVLTYAP</sequence>
<proteinExistence type="predicted"/>
<evidence type="ECO:0000313" key="2">
    <source>
        <dbReference type="Proteomes" id="UP001238179"/>
    </source>
</evidence>
<gene>
    <name evidence="1" type="ORF">METEAL_36250</name>
</gene>
<reference evidence="2" key="1">
    <citation type="journal article" date="2023" name="Int. J. Syst. Evol. Microbiol.">
        <title>Mesoterricola silvestris gen. nov., sp. nov., Mesoterricola sediminis sp. nov., Geothrix oryzae sp. nov., Geothrix edaphica sp. nov., Geothrix rubra sp. nov., and Geothrix limicola sp. nov., six novel members of Acidobacteriota isolated from soils.</title>
        <authorList>
            <person name="Itoh H."/>
            <person name="Sugisawa Y."/>
            <person name="Mise K."/>
            <person name="Xu Z."/>
            <person name="Kuniyasu M."/>
            <person name="Ushijima N."/>
            <person name="Kawano K."/>
            <person name="Kobayashi E."/>
            <person name="Shiratori Y."/>
            <person name="Masuda Y."/>
            <person name="Senoo K."/>
        </authorList>
    </citation>
    <scope>NUCLEOTIDE SEQUENCE [LARGE SCALE GENOMIC DNA]</scope>
    <source>
        <strain evidence="2">W79</strain>
    </source>
</reference>
<dbReference type="EMBL" id="AP027080">
    <property type="protein sequence ID" value="BDU74451.1"/>
    <property type="molecule type" value="Genomic_DNA"/>
</dbReference>
<dbReference type="Proteomes" id="UP001238179">
    <property type="component" value="Chromosome"/>
</dbReference>
<organism evidence="1 2">
    <name type="scientific">Mesoterricola silvestris</name>
    <dbReference type="NCBI Taxonomy" id="2927979"/>
    <lineage>
        <taxon>Bacteria</taxon>
        <taxon>Pseudomonadati</taxon>
        <taxon>Acidobacteriota</taxon>
        <taxon>Holophagae</taxon>
        <taxon>Holophagales</taxon>
        <taxon>Holophagaceae</taxon>
        <taxon>Mesoterricola</taxon>
    </lineage>
</organism>
<dbReference type="AlphaFoldDB" id="A0AA48KAB3"/>
<keyword evidence="2" id="KW-1185">Reference proteome</keyword>